<evidence type="ECO:0000313" key="2">
    <source>
        <dbReference type="EMBL" id="KAK9292261.1"/>
    </source>
</evidence>
<dbReference type="AlphaFoldDB" id="A0AAP0SCU1"/>
<feature type="compositionally biased region" description="Basic and acidic residues" evidence="1">
    <location>
        <begin position="1"/>
        <end position="10"/>
    </location>
</feature>
<feature type="region of interest" description="Disordered" evidence="1">
    <location>
        <begin position="1"/>
        <end position="32"/>
    </location>
</feature>
<sequence>MPVDSSHDETPGQQMDAVQEQADASPRHDMDVDAEKEDAIAGMNVTEARTPDDVLTKPEVVQETAEYDGYANGDATQASSGNGEMVNSAGESVDNTADIVKAKENLPIMDVDISEKPAEMVDNVANSEQVITKLDGERCVIVKGGSEGMLSPLILQSKSRRLVRLVGHFKIRIHSSGFIESGKQNDSDNIQFTLEDSWICFPLQKVGLGELSRIQRIWGTLKKIVLLFAFVFVEICTSASNKEHSNHLGKGFSL</sequence>
<protein>
    <submittedName>
        <fullName evidence="2">Uncharacterized protein</fullName>
    </submittedName>
</protein>
<comment type="caution">
    <text evidence="2">The sequence shown here is derived from an EMBL/GenBank/DDBJ whole genome shotgun (WGS) entry which is preliminary data.</text>
</comment>
<name>A0AAP0SCU1_LIQFO</name>
<dbReference type="EMBL" id="JBBPBK010000001">
    <property type="protein sequence ID" value="KAK9292261.1"/>
    <property type="molecule type" value="Genomic_DNA"/>
</dbReference>
<evidence type="ECO:0000313" key="3">
    <source>
        <dbReference type="Proteomes" id="UP001415857"/>
    </source>
</evidence>
<accession>A0AAP0SCU1</accession>
<keyword evidence="3" id="KW-1185">Reference proteome</keyword>
<dbReference type="Proteomes" id="UP001415857">
    <property type="component" value="Unassembled WGS sequence"/>
</dbReference>
<proteinExistence type="predicted"/>
<reference evidence="2 3" key="1">
    <citation type="journal article" date="2024" name="Plant J.">
        <title>Genome sequences and population genomics reveal climatic adaptation and genomic divergence between two closely related sweetgum species.</title>
        <authorList>
            <person name="Xu W.Q."/>
            <person name="Ren C.Q."/>
            <person name="Zhang X.Y."/>
            <person name="Comes H.P."/>
            <person name="Liu X.H."/>
            <person name="Li Y.G."/>
            <person name="Kettle C.J."/>
            <person name="Jalonen R."/>
            <person name="Gaisberger H."/>
            <person name="Ma Y.Z."/>
            <person name="Qiu Y.X."/>
        </authorList>
    </citation>
    <scope>NUCLEOTIDE SEQUENCE [LARGE SCALE GENOMIC DNA]</scope>
    <source>
        <strain evidence="2">Hangzhou</strain>
    </source>
</reference>
<organism evidence="2 3">
    <name type="scientific">Liquidambar formosana</name>
    <name type="common">Formosan gum</name>
    <dbReference type="NCBI Taxonomy" id="63359"/>
    <lineage>
        <taxon>Eukaryota</taxon>
        <taxon>Viridiplantae</taxon>
        <taxon>Streptophyta</taxon>
        <taxon>Embryophyta</taxon>
        <taxon>Tracheophyta</taxon>
        <taxon>Spermatophyta</taxon>
        <taxon>Magnoliopsida</taxon>
        <taxon>eudicotyledons</taxon>
        <taxon>Gunneridae</taxon>
        <taxon>Pentapetalae</taxon>
        <taxon>Saxifragales</taxon>
        <taxon>Altingiaceae</taxon>
        <taxon>Liquidambar</taxon>
    </lineage>
</organism>
<gene>
    <name evidence="2" type="ORF">L1049_020225</name>
</gene>
<evidence type="ECO:0000256" key="1">
    <source>
        <dbReference type="SAM" id="MobiDB-lite"/>
    </source>
</evidence>